<dbReference type="Proteomes" id="UP001196413">
    <property type="component" value="Unassembled WGS sequence"/>
</dbReference>
<evidence type="ECO:0000256" key="1">
    <source>
        <dbReference type="SAM" id="Coils"/>
    </source>
</evidence>
<organism evidence="2 3">
    <name type="scientific">Parelaphostrongylus tenuis</name>
    <name type="common">Meningeal worm</name>
    <dbReference type="NCBI Taxonomy" id="148309"/>
    <lineage>
        <taxon>Eukaryota</taxon>
        <taxon>Metazoa</taxon>
        <taxon>Ecdysozoa</taxon>
        <taxon>Nematoda</taxon>
        <taxon>Chromadorea</taxon>
        <taxon>Rhabditida</taxon>
        <taxon>Rhabditina</taxon>
        <taxon>Rhabditomorpha</taxon>
        <taxon>Strongyloidea</taxon>
        <taxon>Metastrongylidae</taxon>
        <taxon>Parelaphostrongylus</taxon>
    </lineage>
</organism>
<accession>A0AAD5QVY1</accession>
<evidence type="ECO:0000313" key="3">
    <source>
        <dbReference type="Proteomes" id="UP001196413"/>
    </source>
</evidence>
<reference evidence="2" key="1">
    <citation type="submission" date="2021-06" db="EMBL/GenBank/DDBJ databases">
        <title>Parelaphostrongylus tenuis whole genome reference sequence.</title>
        <authorList>
            <person name="Garwood T.J."/>
            <person name="Larsen P.A."/>
            <person name="Fountain-Jones N.M."/>
            <person name="Garbe J.R."/>
            <person name="Macchietto M.G."/>
            <person name="Kania S.A."/>
            <person name="Gerhold R.W."/>
            <person name="Richards J.E."/>
            <person name="Wolf T.M."/>
        </authorList>
    </citation>
    <scope>NUCLEOTIDE SEQUENCE</scope>
    <source>
        <strain evidence="2">MNPRO001-30</strain>
        <tissue evidence="2">Meninges</tissue>
    </source>
</reference>
<gene>
    <name evidence="2" type="ORF">KIN20_023283</name>
</gene>
<dbReference type="AlphaFoldDB" id="A0AAD5QVY1"/>
<evidence type="ECO:0000313" key="2">
    <source>
        <dbReference type="EMBL" id="KAJ1363417.1"/>
    </source>
</evidence>
<dbReference type="EMBL" id="JAHQIW010004700">
    <property type="protein sequence ID" value="KAJ1363417.1"/>
    <property type="molecule type" value="Genomic_DNA"/>
</dbReference>
<keyword evidence="1" id="KW-0175">Coiled coil</keyword>
<feature type="coiled-coil region" evidence="1">
    <location>
        <begin position="15"/>
        <end position="42"/>
    </location>
</feature>
<proteinExistence type="predicted"/>
<sequence length="57" mass="6856">MHEKRIQQTRQSKQLVIEQHAREAAEKRCMKLEQKWQAAQSKAKSYAEENELTRDEK</sequence>
<keyword evidence="3" id="KW-1185">Reference proteome</keyword>
<comment type="caution">
    <text evidence="2">The sequence shown here is derived from an EMBL/GenBank/DDBJ whole genome shotgun (WGS) entry which is preliminary data.</text>
</comment>
<protein>
    <submittedName>
        <fullName evidence="2">Uncharacterized protein</fullName>
    </submittedName>
</protein>
<name>A0AAD5QVY1_PARTN</name>